<dbReference type="EMBL" id="KV441548">
    <property type="protein sequence ID" value="OAG12504.1"/>
    <property type="molecule type" value="Genomic_DNA"/>
</dbReference>
<evidence type="ECO:0000256" key="4">
    <source>
        <dbReference type="ARBA" id="ARBA00023136"/>
    </source>
</evidence>
<dbReference type="Pfam" id="PF20684">
    <property type="entry name" value="Fung_rhodopsin"/>
    <property type="match status" value="1"/>
</dbReference>
<dbReference type="PANTHER" id="PTHR33048">
    <property type="entry name" value="PTH11-LIKE INTEGRAL MEMBRANE PROTEIN (AFU_ORTHOLOGUE AFUA_5G11245)"/>
    <property type="match status" value="1"/>
</dbReference>
<dbReference type="InterPro" id="IPR049326">
    <property type="entry name" value="Rhodopsin_dom_fungi"/>
</dbReference>
<dbReference type="OrthoDB" id="5329176at2759"/>
<dbReference type="STRING" id="1460663.A0A177CY55"/>
<keyword evidence="4 6" id="KW-0472">Membrane</keyword>
<evidence type="ECO:0000256" key="5">
    <source>
        <dbReference type="ARBA" id="ARBA00038359"/>
    </source>
</evidence>
<sequence>MPLVARASPKSSRGEELVNLAIAFIVIQTIVLILFYISRYAKVKHISGVEMKYFMPLGYMFCIGNAVCAILMVRLGGMGRHVLTLNAEEILMLGKVFKAEEMIYLASVMFPKLAALSLYIRLFMNPVRRLSYIVGAFVVCSFLAGWLTWAFSCRPFAFNWNKTIPGGHCINTNMSYTYFSIPNLLSDLALILLPLHPLWKLNVARSQRIGLLVTFVLGGFGIVTAIIRFVSFITTDIRSDPSFHGATTMRWGIIEPAMYQMAATLPTLRPLLTSSMSVLSRLSSKSKLESSNGGTDAGAEIASGDRNHFVKLDDYHYLQDSRTSKGLGKKYSGVLKTTNVSVTSHTTLSADEYVMGPARP</sequence>
<evidence type="ECO:0000256" key="6">
    <source>
        <dbReference type="SAM" id="Phobius"/>
    </source>
</evidence>
<evidence type="ECO:0000256" key="3">
    <source>
        <dbReference type="ARBA" id="ARBA00022989"/>
    </source>
</evidence>
<feature type="transmembrane region" description="Helical" evidence="6">
    <location>
        <begin position="132"/>
        <end position="151"/>
    </location>
</feature>
<evidence type="ECO:0000313" key="9">
    <source>
        <dbReference type="Proteomes" id="UP000077069"/>
    </source>
</evidence>
<keyword evidence="2 6" id="KW-0812">Transmembrane</keyword>
<dbReference type="AlphaFoldDB" id="A0A177CY55"/>
<accession>A0A177CY55</accession>
<dbReference type="PANTHER" id="PTHR33048:SF156">
    <property type="entry name" value="INTEGRAL MEMBRANE PROTEIN"/>
    <property type="match status" value="1"/>
</dbReference>
<protein>
    <recommendedName>
        <fullName evidence="7">Rhodopsin domain-containing protein</fullName>
    </recommendedName>
</protein>
<evidence type="ECO:0000256" key="1">
    <source>
        <dbReference type="ARBA" id="ARBA00004141"/>
    </source>
</evidence>
<feature type="transmembrane region" description="Helical" evidence="6">
    <location>
        <begin position="181"/>
        <end position="199"/>
    </location>
</feature>
<reference evidence="8 9" key="1">
    <citation type="submission" date="2016-05" db="EMBL/GenBank/DDBJ databases">
        <title>Comparative analysis of secretome profiles of manganese(II)-oxidizing ascomycete fungi.</title>
        <authorList>
            <consortium name="DOE Joint Genome Institute"/>
            <person name="Zeiner C.A."/>
            <person name="Purvine S.O."/>
            <person name="Zink E.M."/>
            <person name="Wu S."/>
            <person name="Pasa-Tolic L."/>
            <person name="Chaput D.L."/>
            <person name="Haridas S."/>
            <person name="Grigoriev I.V."/>
            <person name="Santelli C.M."/>
            <person name="Hansel C.M."/>
        </authorList>
    </citation>
    <scope>NUCLEOTIDE SEQUENCE [LARGE SCALE GENOMIC DNA]</scope>
    <source>
        <strain evidence="8 9">AP3s5-JAC2a</strain>
    </source>
</reference>
<keyword evidence="9" id="KW-1185">Reference proteome</keyword>
<dbReference type="InParanoid" id="A0A177CY55"/>
<dbReference type="RefSeq" id="XP_018042869.1">
    <property type="nucleotide sequence ID" value="XM_018183599.1"/>
</dbReference>
<proteinExistence type="inferred from homology"/>
<dbReference type="GO" id="GO:0016020">
    <property type="term" value="C:membrane"/>
    <property type="evidence" value="ECO:0007669"/>
    <property type="project" value="UniProtKB-SubCell"/>
</dbReference>
<keyword evidence="3 6" id="KW-1133">Transmembrane helix</keyword>
<gene>
    <name evidence="8" type="ORF">CC84DRAFT_1226864</name>
</gene>
<organism evidence="8 9">
    <name type="scientific">Paraphaeosphaeria sporulosa</name>
    <dbReference type="NCBI Taxonomy" id="1460663"/>
    <lineage>
        <taxon>Eukaryota</taxon>
        <taxon>Fungi</taxon>
        <taxon>Dikarya</taxon>
        <taxon>Ascomycota</taxon>
        <taxon>Pezizomycotina</taxon>
        <taxon>Dothideomycetes</taxon>
        <taxon>Pleosporomycetidae</taxon>
        <taxon>Pleosporales</taxon>
        <taxon>Massarineae</taxon>
        <taxon>Didymosphaeriaceae</taxon>
        <taxon>Paraphaeosphaeria</taxon>
    </lineage>
</organism>
<feature type="transmembrane region" description="Helical" evidence="6">
    <location>
        <begin position="211"/>
        <end position="233"/>
    </location>
</feature>
<feature type="transmembrane region" description="Helical" evidence="6">
    <location>
        <begin position="53"/>
        <end position="73"/>
    </location>
</feature>
<evidence type="ECO:0000256" key="2">
    <source>
        <dbReference type="ARBA" id="ARBA00022692"/>
    </source>
</evidence>
<comment type="similarity">
    <text evidence="5">Belongs to the SAT4 family.</text>
</comment>
<dbReference type="GeneID" id="28767085"/>
<feature type="transmembrane region" description="Helical" evidence="6">
    <location>
        <begin position="20"/>
        <end position="41"/>
    </location>
</feature>
<name>A0A177CY55_9PLEO</name>
<comment type="subcellular location">
    <subcellularLocation>
        <location evidence="1">Membrane</location>
        <topology evidence="1">Multi-pass membrane protein</topology>
    </subcellularLocation>
</comment>
<feature type="transmembrane region" description="Helical" evidence="6">
    <location>
        <begin position="102"/>
        <end position="120"/>
    </location>
</feature>
<feature type="domain" description="Rhodopsin" evidence="7">
    <location>
        <begin position="53"/>
        <end position="273"/>
    </location>
</feature>
<dbReference type="InterPro" id="IPR052337">
    <property type="entry name" value="SAT4-like"/>
</dbReference>
<evidence type="ECO:0000259" key="7">
    <source>
        <dbReference type="Pfam" id="PF20684"/>
    </source>
</evidence>
<evidence type="ECO:0000313" key="8">
    <source>
        <dbReference type="EMBL" id="OAG12504.1"/>
    </source>
</evidence>
<dbReference type="Proteomes" id="UP000077069">
    <property type="component" value="Unassembled WGS sequence"/>
</dbReference>